<comment type="caution">
    <text evidence="3">The sequence shown here is derived from an EMBL/GenBank/DDBJ whole genome shotgun (WGS) entry which is preliminary data.</text>
</comment>
<dbReference type="InterPro" id="IPR036465">
    <property type="entry name" value="vWFA_dom_sf"/>
</dbReference>
<evidence type="ECO:0000313" key="4">
    <source>
        <dbReference type="Proteomes" id="UP001497497"/>
    </source>
</evidence>
<name>A0AAV2IMQ0_LYMST</name>
<dbReference type="InterPro" id="IPR002035">
    <property type="entry name" value="VWF_A"/>
</dbReference>
<keyword evidence="4" id="KW-1185">Reference proteome</keyword>
<evidence type="ECO:0000256" key="1">
    <source>
        <dbReference type="SAM" id="SignalP"/>
    </source>
</evidence>
<dbReference type="Gene3D" id="3.40.50.410">
    <property type="entry name" value="von Willebrand factor, type A domain"/>
    <property type="match status" value="1"/>
</dbReference>
<protein>
    <recommendedName>
        <fullName evidence="2">VWFA domain-containing protein</fullName>
    </recommendedName>
</protein>
<feature type="signal peptide" evidence="1">
    <location>
        <begin position="1"/>
        <end position="18"/>
    </location>
</feature>
<feature type="chain" id="PRO_5043393692" description="VWFA domain-containing protein" evidence="1">
    <location>
        <begin position="19"/>
        <end position="235"/>
    </location>
</feature>
<dbReference type="AlphaFoldDB" id="A0AAV2IMQ0"/>
<dbReference type="Proteomes" id="UP001497497">
    <property type="component" value="Unassembled WGS sequence"/>
</dbReference>
<evidence type="ECO:0000313" key="3">
    <source>
        <dbReference type="EMBL" id="CAL1548416.1"/>
    </source>
</evidence>
<proteinExistence type="predicted"/>
<gene>
    <name evidence="3" type="ORF">GSLYS_00021733001</name>
</gene>
<reference evidence="3 4" key="1">
    <citation type="submission" date="2024-04" db="EMBL/GenBank/DDBJ databases">
        <authorList>
            <consortium name="Genoscope - CEA"/>
            <person name="William W."/>
        </authorList>
    </citation>
    <scope>NUCLEOTIDE SEQUENCE [LARGE SCALE GENOMIC DNA]</scope>
</reference>
<keyword evidence="1" id="KW-0732">Signal</keyword>
<sequence>MTLLHFLTFACLVSALLAQTCPDTDITFLFDQSENALTASTNDPINSLTRFDILREQVANALRNSRILNTPRNIDIRVGGYGYSSSANVTSVIPKDSSPDAAIGSLVNGLFLIKNAGSWTYRGLQGITSGPTYANNILIVISSQGSAWSTNRRLLAQQEAQRVRSLGWNITAIALQGKNPIYFEELTAVNNNQPPIVINDTTNTDDPKSYRLLRPELDTIINSLCNVCPSAPPLC</sequence>
<feature type="domain" description="VWFA" evidence="2">
    <location>
        <begin position="25"/>
        <end position="224"/>
    </location>
</feature>
<evidence type="ECO:0000259" key="2">
    <source>
        <dbReference type="PROSITE" id="PS50234"/>
    </source>
</evidence>
<dbReference type="EMBL" id="CAXITT010001342">
    <property type="protein sequence ID" value="CAL1548416.1"/>
    <property type="molecule type" value="Genomic_DNA"/>
</dbReference>
<accession>A0AAV2IMQ0</accession>
<dbReference type="PROSITE" id="PS50234">
    <property type="entry name" value="VWFA"/>
    <property type="match status" value="1"/>
</dbReference>
<organism evidence="3 4">
    <name type="scientific">Lymnaea stagnalis</name>
    <name type="common">Great pond snail</name>
    <name type="synonym">Helix stagnalis</name>
    <dbReference type="NCBI Taxonomy" id="6523"/>
    <lineage>
        <taxon>Eukaryota</taxon>
        <taxon>Metazoa</taxon>
        <taxon>Spiralia</taxon>
        <taxon>Lophotrochozoa</taxon>
        <taxon>Mollusca</taxon>
        <taxon>Gastropoda</taxon>
        <taxon>Heterobranchia</taxon>
        <taxon>Euthyneura</taxon>
        <taxon>Panpulmonata</taxon>
        <taxon>Hygrophila</taxon>
        <taxon>Lymnaeoidea</taxon>
        <taxon>Lymnaeidae</taxon>
        <taxon>Lymnaea</taxon>
    </lineage>
</organism>
<dbReference type="SUPFAM" id="SSF53300">
    <property type="entry name" value="vWA-like"/>
    <property type="match status" value="1"/>
</dbReference>